<reference evidence="2" key="1">
    <citation type="submission" date="2019-05" db="EMBL/GenBank/DDBJ databases">
        <title>Flavobacterium profundi sp. nov., isolated from a deep-sea seamount.</title>
        <authorList>
            <person name="Zhang D.-C."/>
        </authorList>
    </citation>
    <scope>NUCLEOTIDE SEQUENCE [LARGE SCALE GENOMIC DNA]</scope>
    <source>
        <strain evidence="2">TP390</strain>
    </source>
</reference>
<sequence length="158" mass="18654">MLLFQIGIIYIEWTKQSTDELIVFNSKKTLLSAKKGNQVQFFSHDSVFNEETIKNYKRGLHTNRYQINALQNVMSYHNNRILIVDQMGVFEFNLKADYVVLIQNPKINLVRLIEMVQPKEIIADNSNSFYLVDQWKTTCRQKNIPFHATAEKGYYRLK</sequence>
<protein>
    <submittedName>
        <fullName evidence="1">Uncharacterized protein</fullName>
    </submittedName>
</protein>
<name>A0A6I4IUW6_9FLAO</name>
<gene>
    <name evidence="1" type="ORF">GOQ30_16315</name>
</gene>
<dbReference type="Proteomes" id="UP000431264">
    <property type="component" value="Unassembled WGS sequence"/>
</dbReference>
<keyword evidence="2" id="KW-1185">Reference proteome</keyword>
<proteinExistence type="predicted"/>
<comment type="caution">
    <text evidence="1">The sequence shown here is derived from an EMBL/GenBank/DDBJ whole genome shotgun (WGS) entry which is preliminary data.</text>
</comment>
<accession>A0A6I4IUW6</accession>
<dbReference type="EMBL" id="WQLW01000015">
    <property type="protein sequence ID" value="MVO10737.1"/>
    <property type="molecule type" value="Genomic_DNA"/>
</dbReference>
<organism evidence="1 2">
    <name type="scientific">Flavobacterium profundi</name>
    <dbReference type="NCBI Taxonomy" id="1774945"/>
    <lineage>
        <taxon>Bacteria</taxon>
        <taxon>Pseudomonadati</taxon>
        <taxon>Bacteroidota</taxon>
        <taxon>Flavobacteriia</taxon>
        <taxon>Flavobacteriales</taxon>
        <taxon>Flavobacteriaceae</taxon>
        <taxon>Flavobacterium</taxon>
    </lineage>
</organism>
<dbReference type="RefSeq" id="WP_140999162.1">
    <property type="nucleotide sequence ID" value="NZ_VDCZ01000015.1"/>
</dbReference>
<dbReference type="OrthoDB" id="9761531at2"/>
<dbReference type="AlphaFoldDB" id="A0A6I4IUW6"/>
<evidence type="ECO:0000313" key="1">
    <source>
        <dbReference type="EMBL" id="MVO10737.1"/>
    </source>
</evidence>
<evidence type="ECO:0000313" key="2">
    <source>
        <dbReference type="Proteomes" id="UP000431264"/>
    </source>
</evidence>